<proteinExistence type="predicted"/>
<name>A0ABT2TNM0_9FIRM</name>
<comment type="caution">
    <text evidence="3">The sequence shown here is derived from an EMBL/GenBank/DDBJ whole genome shotgun (WGS) entry which is preliminary data.</text>
</comment>
<evidence type="ECO:0000313" key="3">
    <source>
        <dbReference type="EMBL" id="MCU6763828.1"/>
    </source>
</evidence>
<dbReference type="RefSeq" id="WP_158420024.1">
    <property type="nucleotide sequence ID" value="NZ_JAOQJL010000001.1"/>
</dbReference>
<organism evidence="3 4">
    <name type="scientific">Blautia ammoniilytica</name>
    <dbReference type="NCBI Taxonomy" id="2981782"/>
    <lineage>
        <taxon>Bacteria</taxon>
        <taxon>Bacillati</taxon>
        <taxon>Bacillota</taxon>
        <taxon>Clostridia</taxon>
        <taxon>Lachnospirales</taxon>
        <taxon>Lachnospiraceae</taxon>
        <taxon>Blautia</taxon>
    </lineage>
</organism>
<accession>A0ABT2TNM0</accession>
<dbReference type="InterPro" id="IPR009343">
    <property type="entry name" value="DUF1002"/>
</dbReference>
<feature type="signal peptide" evidence="2">
    <location>
        <begin position="1"/>
        <end position="29"/>
    </location>
</feature>
<feature type="region of interest" description="Disordered" evidence="1">
    <location>
        <begin position="256"/>
        <end position="357"/>
    </location>
</feature>
<dbReference type="EMBL" id="JAOQJL010000001">
    <property type="protein sequence ID" value="MCU6763828.1"/>
    <property type="molecule type" value="Genomic_DNA"/>
</dbReference>
<feature type="region of interest" description="Disordered" evidence="1">
    <location>
        <begin position="506"/>
        <end position="565"/>
    </location>
</feature>
<keyword evidence="2" id="KW-0732">Signal</keyword>
<dbReference type="Proteomes" id="UP001652409">
    <property type="component" value="Unassembled WGS sequence"/>
</dbReference>
<gene>
    <name evidence="3" type="ORF">OCV61_00180</name>
</gene>
<protein>
    <submittedName>
        <fullName evidence="3">DUF1002 domain-containing protein</fullName>
    </submittedName>
</protein>
<feature type="chain" id="PRO_5046311357" evidence="2">
    <location>
        <begin position="30"/>
        <end position="565"/>
    </location>
</feature>
<sequence length="565" mass="60369">MKKAKLLGTLLCAACLVTGSIAPSVPVMADGMNVVTLGADLTQDQKNTMLKYFKVSADSVQIINVTNQDEREHLSAYVPIEQIGTRTVSCAYVKPTTSGGIKVRTANLNWVTCNMIATSLSTSGVKNCEVVAACPFQVSGTGALTGIQMAYESASGEQLDSTKKQIATEEMVVTGNLAEDIGQNSATAVINQAKTQIIADGIQDADQIYNIVVNIADQNGVALSDDQLQTIVSLLQEIAQQDYDYSDMEETLERVNDNVTGQGDTTSDDDPDSIVNNVDESVLGDDVIADSTEDPSLAEKTGDDGFAQDTNTDASADGTTDNSADTSTDNSTDSSTDNGTDVNGDSVNSSDIPDGDEILNISEVNTDFLTDDTKALFEKAKTFGKGEYEGDTEALQEAMGSDAVCTVTLDSDQGEKLYNAVLTKYLEILGNGTGSYVPTGNEEYLTTELNMLQEDLKVIFGIDLTDDQKAEAGDKADILGDNVSSDDKNTLYKDTMKFFEQLYGETSMEETTENTDAAVPDNTDASYDTEGTDTSMDNTDDTTMDESDMTPAEGDDMVYDETINE</sequence>
<feature type="compositionally biased region" description="Low complexity" evidence="1">
    <location>
        <begin position="309"/>
        <end position="341"/>
    </location>
</feature>
<evidence type="ECO:0000313" key="4">
    <source>
        <dbReference type="Proteomes" id="UP001652409"/>
    </source>
</evidence>
<evidence type="ECO:0000256" key="1">
    <source>
        <dbReference type="SAM" id="MobiDB-lite"/>
    </source>
</evidence>
<feature type="compositionally biased region" description="Acidic residues" evidence="1">
    <location>
        <begin position="538"/>
        <end position="565"/>
    </location>
</feature>
<reference evidence="3 4" key="1">
    <citation type="journal article" date="2021" name="ISME Commun">
        <title>Automated analysis of genomic sequences facilitates high-throughput and comprehensive description of bacteria.</title>
        <authorList>
            <person name="Hitch T.C.A."/>
        </authorList>
    </citation>
    <scope>NUCLEOTIDE SEQUENCE [LARGE SCALE GENOMIC DNA]</scope>
    <source>
        <strain evidence="3 4">Sanger_23</strain>
    </source>
</reference>
<dbReference type="Pfam" id="PF06207">
    <property type="entry name" value="DUF1002"/>
    <property type="match status" value="1"/>
</dbReference>
<evidence type="ECO:0000256" key="2">
    <source>
        <dbReference type="SAM" id="SignalP"/>
    </source>
</evidence>
<keyword evidence="4" id="KW-1185">Reference proteome</keyword>